<dbReference type="Pfam" id="PF14432">
    <property type="entry name" value="DYW_deaminase"/>
    <property type="match status" value="1"/>
</dbReference>
<sequence>MPFSLSPVGWTSLLGACRTHGNMELGARAAKEILHLSPSNASAPVVLSNMYASADNWIELGRTVHIFVANEVSHPRIKEVYRFLEVPDVRWALAKDQTEEGEVRLRHHSEKLAVAFGLMNTKEGEPILVMKNLRICGDCHNAIKIISAIPHREITVRDTHRFHCFSDGSCSCGDYW</sequence>
<dbReference type="InterPro" id="IPR046960">
    <property type="entry name" value="PPR_At4g14850-like_plant"/>
</dbReference>
<dbReference type="GO" id="GO:0009451">
    <property type="term" value="P:RNA modification"/>
    <property type="evidence" value="ECO:0007669"/>
    <property type="project" value="InterPro"/>
</dbReference>
<organism evidence="2">
    <name type="scientific">Panicum hallii</name>
    <dbReference type="NCBI Taxonomy" id="206008"/>
    <lineage>
        <taxon>Eukaryota</taxon>
        <taxon>Viridiplantae</taxon>
        <taxon>Streptophyta</taxon>
        <taxon>Embryophyta</taxon>
        <taxon>Tracheophyta</taxon>
        <taxon>Spermatophyta</taxon>
        <taxon>Magnoliopsida</taxon>
        <taxon>Liliopsida</taxon>
        <taxon>Poales</taxon>
        <taxon>Poaceae</taxon>
        <taxon>PACMAD clade</taxon>
        <taxon>Panicoideae</taxon>
        <taxon>Panicodae</taxon>
        <taxon>Paniceae</taxon>
        <taxon>Panicinae</taxon>
        <taxon>Panicum</taxon>
        <taxon>Panicum sect. Panicum</taxon>
    </lineage>
</organism>
<dbReference type="Proteomes" id="UP000243499">
    <property type="component" value="Chromosome 5"/>
</dbReference>
<accession>A0A2S3HV92</accession>
<proteinExistence type="predicted"/>
<dbReference type="InterPro" id="IPR032867">
    <property type="entry name" value="DYW_dom"/>
</dbReference>
<name>A0A2S3HV92_9POAL</name>
<dbReference type="GO" id="GO:0008270">
    <property type="term" value="F:zinc ion binding"/>
    <property type="evidence" value="ECO:0007669"/>
    <property type="project" value="InterPro"/>
</dbReference>
<dbReference type="Gramene" id="PAN30591">
    <property type="protein sequence ID" value="PAN30591"/>
    <property type="gene ID" value="PAHAL_5G326700"/>
</dbReference>
<evidence type="ECO:0000259" key="1">
    <source>
        <dbReference type="Pfam" id="PF14432"/>
    </source>
</evidence>
<dbReference type="PANTHER" id="PTHR47926">
    <property type="entry name" value="PENTATRICOPEPTIDE REPEAT-CONTAINING PROTEIN"/>
    <property type="match status" value="1"/>
</dbReference>
<gene>
    <name evidence="2" type="ORF">PAHAL_5G326700</name>
</gene>
<evidence type="ECO:0000313" key="2">
    <source>
        <dbReference type="EMBL" id="PAN30591.1"/>
    </source>
</evidence>
<dbReference type="AlphaFoldDB" id="A0A2S3HV92"/>
<protein>
    <recommendedName>
        <fullName evidence="1">DYW domain-containing protein</fullName>
    </recommendedName>
</protein>
<dbReference type="GO" id="GO:0003723">
    <property type="term" value="F:RNA binding"/>
    <property type="evidence" value="ECO:0007669"/>
    <property type="project" value="InterPro"/>
</dbReference>
<feature type="domain" description="DYW" evidence="1">
    <location>
        <begin position="86"/>
        <end position="176"/>
    </location>
</feature>
<reference evidence="2" key="1">
    <citation type="submission" date="2018-04" db="EMBL/GenBank/DDBJ databases">
        <title>WGS assembly of Panicum hallii.</title>
        <authorList>
            <person name="Lovell J."/>
            <person name="Jenkins J."/>
            <person name="Lowry D."/>
            <person name="Mamidi S."/>
            <person name="Sreedasyam A."/>
            <person name="Weng X."/>
            <person name="Barry K."/>
            <person name="Bonette J."/>
            <person name="Campitelli B."/>
            <person name="Daum C."/>
            <person name="Gordon S."/>
            <person name="Gould B."/>
            <person name="Lipzen A."/>
            <person name="Macqueen A."/>
            <person name="Palacio-Mejia J."/>
            <person name="Plott C."/>
            <person name="Shakirov E."/>
            <person name="Shu S."/>
            <person name="Yoshinaga Y."/>
            <person name="Zane M."/>
            <person name="Rokhsar D."/>
            <person name="Grimwood J."/>
            <person name="Schmutz J."/>
            <person name="Juenger T."/>
        </authorList>
    </citation>
    <scope>NUCLEOTIDE SEQUENCE [LARGE SCALE GENOMIC DNA]</scope>
    <source>
        <strain evidence="2">FIL2</strain>
    </source>
</reference>
<dbReference type="EMBL" id="CM008050">
    <property type="protein sequence ID" value="PAN30591.1"/>
    <property type="molecule type" value="Genomic_DNA"/>
</dbReference>